<gene>
    <name evidence="2" type="ORF">KI659_15530</name>
</gene>
<dbReference type="RefSeq" id="WP_213946288.1">
    <property type="nucleotide sequence ID" value="NZ_JAHCMY010000012.1"/>
</dbReference>
<sequence length="80" mass="8879">MSDQKNSPSPQGKSNPSDPGQEDKAAIKKGKTEEEIKKEKELKEKYLEENGEIPPHLEKGTNRNPDKPNIHKPPYGGGTK</sequence>
<dbReference type="Proteomes" id="UP001319104">
    <property type="component" value="Unassembled WGS sequence"/>
</dbReference>
<protein>
    <submittedName>
        <fullName evidence="2">Uncharacterized protein</fullName>
    </submittedName>
</protein>
<dbReference type="AlphaFoldDB" id="A0AAP2G685"/>
<name>A0AAP2G685_9BACT</name>
<reference evidence="2 3" key="1">
    <citation type="submission" date="2021-05" db="EMBL/GenBank/DDBJ databases">
        <authorList>
            <person name="Zhang Z.D."/>
            <person name="Osman G."/>
        </authorList>
    </citation>
    <scope>NUCLEOTIDE SEQUENCE [LARGE SCALE GENOMIC DNA]</scope>
    <source>
        <strain evidence="2 3">KCTC 32217</strain>
    </source>
</reference>
<proteinExistence type="predicted"/>
<dbReference type="EMBL" id="JAHCMY010000012">
    <property type="protein sequence ID" value="MBS9525428.1"/>
    <property type="molecule type" value="Genomic_DNA"/>
</dbReference>
<feature type="compositionally biased region" description="Polar residues" evidence="1">
    <location>
        <begin position="1"/>
        <end position="18"/>
    </location>
</feature>
<evidence type="ECO:0000256" key="1">
    <source>
        <dbReference type="SAM" id="MobiDB-lite"/>
    </source>
</evidence>
<feature type="compositionally biased region" description="Basic and acidic residues" evidence="1">
    <location>
        <begin position="21"/>
        <end position="48"/>
    </location>
</feature>
<evidence type="ECO:0000313" key="3">
    <source>
        <dbReference type="Proteomes" id="UP001319104"/>
    </source>
</evidence>
<feature type="compositionally biased region" description="Basic and acidic residues" evidence="1">
    <location>
        <begin position="55"/>
        <end position="69"/>
    </location>
</feature>
<evidence type="ECO:0000313" key="2">
    <source>
        <dbReference type="EMBL" id="MBS9525428.1"/>
    </source>
</evidence>
<feature type="region of interest" description="Disordered" evidence="1">
    <location>
        <begin position="1"/>
        <end position="80"/>
    </location>
</feature>
<organism evidence="2 3">
    <name type="scientific">Litoribacter ruber</name>
    <dbReference type="NCBI Taxonomy" id="702568"/>
    <lineage>
        <taxon>Bacteria</taxon>
        <taxon>Pseudomonadati</taxon>
        <taxon>Bacteroidota</taxon>
        <taxon>Cytophagia</taxon>
        <taxon>Cytophagales</taxon>
        <taxon>Cyclobacteriaceae</taxon>
        <taxon>Litoribacter</taxon>
    </lineage>
</organism>
<keyword evidence="3" id="KW-1185">Reference proteome</keyword>
<comment type="caution">
    <text evidence="2">The sequence shown here is derived from an EMBL/GenBank/DDBJ whole genome shotgun (WGS) entry which is preliminary data.</text>
</comment>
<accession>A0AAP2G685</accession>